<organism evidence="3 4">
    <name type="scientific">Alkalispirochaeta sphaeroplastigenens</name>
    <dbReference type="NCBI Taxonomy" id="1187066"/>
    <lineage>
        <taxon>Bacteria</taxon>
        <taxon>Pseudomonadati</taxon>
        <taxon>Spirochaetota</taxon>
        <taxon>Spirochaetia</taxon>
        <taxon>Spirochaetales</taxon>
        <taxon>Spirochaetaceae</taxon>
        <taxon>Alkalispirochaeta</taxon>
    </lineage>
</organism>
<feature type="compositionally biased region" description="Basic and acidic residues" evidence="1">
    <location>
        <begin position="258"/>
        <end position="269"/>
    </location>
</feature>
<evidence type="ECO:0000313" key="3">
    <source>
        <dbReference type="EMBL" id="POR03585.1"/>
    </source>
</evidence>
<feature type="region of interest" description="Disordered" evidence="1">
    <location>
        <begin position="242"/>
        <end position="281"/>
    </location>
</feature>
<evidence type="ECO:0000259" key="2">
    <source>
        <dbReference type="Pfam" id="PF03880"/>
    </source>
</evidence>
<feature type="domain" description="DEAD box helicase DbpA/CsdA RNA-binding" evidence="2">
    <location>
        <begin position="283"/>
        <end position="353"/>
    </location>
</feature>
<accession>A0A2S4JVN1</accession>
<proteinExistence type="predicted"/>
<dbReference type="Pfam" id="PF03880">
    <property type="entry name" value="DbpA"/>
    <property type="match status" value="1"/>
</dbReference>
<name>A0A2S4JVN1_9SPIO</name>
<gene>
    <name evidence="3" type="ORF">AU468_04890</name>
</gene>
<dbReference type="InterPro" id="IPR005580">
    <property type="entry name" value="DbpA/CsdA_RNA-bd_dom"/>
</dbReference>
<protein>
    <recommendedName>
        <fullName evidence="2">DEAD box helicase DbpA/CsdA RNA-binding domain-containing protein</fullName>
    </recommendedName>
</protein>
<dbReference type="CDD" id="cd12252">
    <property type="entry name" value="RRM_DbpA"/>
    <property type="match status" value="1"/>
</dbReference>
<evidence type="ECO:0000256" key="1">
    <source>
        <dbReference type="SAM" id="MobiDB-lite"/>
    </source>
</evidence>
<dbReference type="InterPro" id="IPR012677">
    <property type="entry name" value="Nucleotide-bd_a/b_plait_sf"/>
</dbReference>
<dbReference type="AlphaFoldDB" id="A0A2S4JVN1"/>
<comment type="caution">
    <text evidence="3">The sequence shown here is derived from an EMBL/GenBank/DDBJ whole genome shotgun (WGS) entry which is preliminary data.</text>
</comment>
<dbReference type="EMBL" id="LPWH01000052">
    <property type="protein sequence ID" value="POR03585.1"/>
    <property type="molecule type" value="Genomic_DNA"/>
</dbReference>
<sequence length="360" mass="40345">MNVAEAHTLPRIGGRATVLTAPKGESARALPALIPLGASRSLQKRQVLVLSRSTEWLETARTLVEATAGTLRKRPEGPLLSPSGVSFATPGTVIDGVRRQEVDLSGITHLVACVPPDDEISFSADVGFIISRIRRRPRTILLAEGAVAEDVRRRLPYHRWNDLDLHRLQRPQKGSAPMARYKNIRNPEELQQTVASIIQDIRDEDDPLEMNEYRRFIKKHVSIFNRGYFTAWLLKQLVESGRGGYQPRTRPAQPRRTKGAEKAPSRFSDDQDGGDPVDGDTQTLFVSIGKNRRVFPKDFITLITEIDGITGEQIGQIKILDSYSFVEVRTDVAERVIARCNGLEYRGRKLTVNYARSKKS</sequence>
<dbReference type="Proteomes" id="UP000237350">
    <property type="component" value="Unassembled WGS sequence"/>
</dbReference>
<evidence type="ECO:0000313" key="4">
    <source>
        <dbReference type="Proteomes" id="UP000237350"/>
    </source>
</evidence>
<keyword evidence="4" id="KW-1185">Reference proteome</keyword>
<reference evidence="4" key="1">
    <citation type="submission" date="2015-12" db="EMBL/GenBank/DDBJ databases">
        <authorList>
            <person name="Lodha T.D."/>
            <person name="Chintalapati S."/>
            <person name="Chintalapati V.R."/>
            <person name="Sravanthi T."/>
        </authorList>
    </citation>
    <scope>NUCLEOTIDE SEQUENCE [LARGE SCALE GENOMIC DNA]</scope>
    <source>
        <strain evidence="4">JC133</strain>
    </source>
</reference>
<dbReference type="Gene3D" id="3.30.70.330">
    <property type="match status" value="1"/>
</dbReference>